<feature type="signal peptide" evidence="7">
    <location>
        <begin position="1"/>
        <end position="21"/>
    </location>
</feature>
<accession>A0A176Y983</accession>
<dbReference type="Gene3D" id="3.30.450.20">
    <property type="entry name" value="PAS domain"/>
    <property type="match status" value="1"/>
</dbReference>
<comment type="caution">
    <text evidence="10">The sequence shown here is derived from an EMBL/GenBank/DDBJ whole genome shotgun (WGS) entry which is preliminary data.</text>
</comment>
<dbReference type="AlphaFoldDB" id="A0A176Y983"/>
<keyword evidence="2" id="KW-1003">Cell membrane</keyword>
<dbReference type="PRINTS" id="PR00260">
    <property type="entry name" value="CHEMTRNSDUCR"/>
</dbReference>
<name>A0A176Y983_9BRAD</name>
<feature type="domain" description="T-SNARE coiled-coil homology" evidence="9">
    <location>
        <begin position="369"/>
        <end position="421"/>
    </location>
</feature>
<evidence type="ECO:0000313" key="10">
    <source>
        <dbReference type="EMBL" id="OAF00665.1"/>
    </source>
</evidence>
<dbReference type="EMBL" id="LUUB01000110">
    <property type="protein sequence ID" value="OAF00665.1"/>
    <property type="molecule type" value="Genomic_DNA"/>
</dbReference>
<dbReference type="PROSITE" id="PS50192">
    <property type="entry name" value="T_SNARE"/>
    <property type="match status" value="1"/>
</dbReference>
<reference evidence="10 11" key="1">
    <citation type="submission" date="2016-03" db="EMBL/GenBank/DDBJ databases">
        <title>Draft Genome Sequence of the Strain BR 10245 (Bradyrhizobium sp.) isolated from nodules of Centrolobium paraense.</title>
        <authorList>
            <person name="Simoes-Araujo J.L.Sr."/>
            <person name="Barauna A.C."/>
            <person name="Silva K."/>
            <person name="Zilli J.E."/>
        </authorList>
    </citation>
    <scope>NUCLEOTIDE SEQUENCE [LARGE SCALE GENOMIC DNA]</scope>
    <source>
        <strain evidence="10 11">BR 10245</strain>
    </source>
</reference>
<dbReference type="InterPro" id="IPR035965">
    <property type="entry name" value="PAS-like_dom_sf"/>
</dbReference>
<dbReference type="Gene3D" id="1.10.287.950">
    <property type="entry name" value="Methyl-accepting chemotaxis protein"/>
    <property type="match status" value="1"/>
</dbReference>
<keyword evidence="6" id="KW-1133">Transmembrane helix</keyword>
<dbReference type="InterPro" id="IPR000014">
    <property type="entry name" value="PAS"/>
</dbReference>
<evidence type="ECO:0008006" key="12">
    <source>
        <dbReference type="Google" id="ProtNLM"/>
    </source>
</evidence>
<evidence type="ECO:0000259" key="9">
    <source>
        <dbReference type="PROSITE" id="PS50192"/>
    </source>
</evidence>
<dbReference type="PANTHER" id="PTHR32089">
    <property type="entry name" value="METHYL-ACCEPTING CHEMOTAXIS PROTEIN MCPB"/>
    <property type="match status" value="1"/>
</dbReference>
<comment type="subcellular location">
    <subcellularLocation>
        <location evidence="1">Cell inner membrane</location>
        <topology evidence="1">Multi-pass membrane protein</topology>
    </subcellularLocation>
</comment>
<dbReference type="Proteomes" id="UP000076959">
    <property type="component" value="Unassembled WGS sequence"/>
</dbReference>
<keyword evidence="6" id="KW-0472">Membrane</keyword>
<feature type="domain" description="Methyl-accepting transducer" evidence="8">
    <location>
        <begin position="207"/>
        <end position="429"/>
    </location>
</feature>
<dbReference type="GO" id="GO:0006935">
    <property type="term" value="P:chemotaxis"/>
    <property type="evidence" value="ECO:0007669"/>
    <property type="project" value="InterPro"/>
</dbReference>
<gene>
    <name evidence="10" type="ORF">AYJ54_31350</name>
</gene>
<dbReference type="STRING" id="1505087.AYJ54_31350"/>
<evidence type="ECO:0000259" key="8">
    <source>
        <dbReference type="PROSITE" id="PS50111"/>
    </source>
</evidence>
<dbReference type="InterPro" id="IPR004089">
    <property type="entry name" value="MCPsignal_dom"/>
</dbReference>
<proteinExistence type="inferred from homology"/>
<dbReference type="Pfam" id="PF00015">
    <property type="entry name" value="MCPsignal"/>
    <property type="match status" value="1"/>
</dbReference>
<dbReference type="InterPro" id="IPR000727">
    <property type="entry name" value="T_SNARE_dom"/>
</dbReference>
<dbReference type="SUPFAM" id="SSF55785">
    <property type="entry name" value="PYP-like sensor domain (PAS domain)"/>
    <property type="match status" value="1"/>
</dbReference>
<dbReference type="SUPFAM" id="SSF58104">
    <property type="entry name" value="Methyl-accepting chemotaxis protein (MCP) signaling domain"/>
    <property type="match status" value="1"/>
</dbReference>
<organism evidence="10 11">
    <name type="scientific">Bradyrhizobium centrolobii</name>
    <dbReference type="NCBI Taxonomy" id="1505087"/>
    <lineage>
        <taxon>Bacteria</taxon>
        <taxon>Pseudomonadati</taxon>
        <taxon>Pseudomonadota</taxon>
        <taxon>Alphaproteobacteria</taxon>
        <taxon>Hyphomicrobiales</taxon>
        <taxon>Nitrobacteraceae</taxon>
        <taxon>Bradyrhizobium</taxon>
    </lineage>
</organism>
<dbReference type="GO" id="GO:0004888">
    <property type="term" value="F:transmembrane signaling receptor activity"/>
    <property type="evidence" value="ECO:0007669"/>
    <property type="project" value="InterPro"/>
</dbReference>
<comment type="similarity">
    <text evidence="4">Belongs to the methyl-accepting chemotaxis (MCP) protein family.</text>
</comment>
<dbReference type="GO" id="GO:0007165">
    <property type="term" value="P:signal transduction"/>
    <property type="evidence" value="ECO:0007669"/>
    <property type="project" value="UniProtKB-KW"/>
</dbReference>
<dbReference type="NCBIfam" id="TIGR00229">
    <property type="entry name" value="sensory_box"/>
    <property type="match status" value="1"/>
</dbReference>
<keyword evidence="3 5" id="KW-0807">Transducer</keyword>
<evidence type="ECO:0000256" key="4">
    <source>
        <dbReference type="ARBA" id="ARBA00029447"/>
    </source>
</evidence>
<evidence type="ECO:0000256" key="3">
    <source>
        <dbReference type="ARBA" id="ARBA00023224"/>
    </source>
</evidence>
<dbReference type="Pfam" id="PF13426">
    <property type="entry name" value="PAS_9"/>
    <property type="match status" value="1"/>
</dbReference>
<evidence type="ECO:0000256" key="5">
    <source>
        <dbReference type="PROSITE-ProRule" id="PRU00284"/>
    </source>
</evidence>
<keyword evidence="7" id="KW-0732">Signal</keyword>
<dbReference type="PROSITE" id="PS50111">
    <property type="entry name" value="CHEMOTAXIS_TRANSDUC_2"/>
    <property type="match status" value="1"/>
</dbReference>
<dbReference type="SMART" id="SM00283">
    <property type="entry name" value="MA"/>
    <property type="match status" value="1"/>
</dbReference>
<evidence type="ECO:0000313" key="11">
    <source>
        <dbReference type="Proteomes" id="UP000076959"/>
    </source>
</evidence>
<keyword evidence="11" id="KW-1185">Reference proteome</keyword>
<dbReference type="CDD" id="cd00130">
    <property type="entry name" value="PAS"/>
    <property type="match status" value="1"/>
</dbReference>
<dbReference type="GO" id="GO:0005886">
    <property type="term" value="C:plasma membrane"/>
    <property type="evidence" value="ECO:0007669"/>
    <property type="project" value="UniProtKB-SubCell"/>
</dbReference>
<feature type="transmembrane region" description="Helical" evidence="6">
    <location>
        <begin position="31"/>
        <end position="49"/>
    </location>
</feature>
<evidence type="ECO:0000256" key="7">
    <source>
        <dbReference type="SAM" id="SignalP"/>
    </source>
</evidence>
<protein>
    <recommendedName>
        <fullName evidence="12">Chemotaxis protein</fullName>
    </recommendedName>
</protein>
<evidence type="ECO:0000256" key="2">
    <source>
        <dbReference type="ARBA" id="ARBA00022519"/>
    </source>
</evidence>
<sequence>MWHNRISNLALALSVPAATVAANADALSLHFWGGLLLGGLMLVLSFVMSTRREAAAVTLDEAMAIKAFESIKDGITIYDADRCVLGNDAAAHILGLSNAEELRGLDIASLSLDPQPNGKTVAQMFEETNEVVMRSGHVAIEWWLRRKDQTAIPVRISLVVSKFKGRPIVVCVWQDIADLVRMREERRSLAMRFDSDVSRVVDVVASSMQDMKAVASEITASTDDVCHRTKAMREMVKKTEENSTAVSSAAQEFSASITEISRQVSTAANISQSARDKTVHAETTLSGLVESVTKISSVVQMIEGIASQTNLLALNATIEAARAGEAGRGFAVVAGEVKNLAAQAAKATSEVDTQILAIQQKTELATAAMGAIADIVDKVQEISSSISAAIEEQSVVTNDISRSITNISADMRETSRDIDQLNDASRASGLSAGHAVGKMTHLSSNIASLQGQVSDFLTKIRA</sequence>
<keyword evidence="6" id="KW-0812">Transmembrane</keyword>
<evidence type="ECO:0000256" key="1">
    <source>
        <dbReference type="ARBA" id="ARBA00004429"/>
    </source>
</evidence>
<feature type="chain" id="PRO_5008054311" description="Chemotaxis protein" evidence="7">
    <location>
        <begin position="22"/>
        <end position="462"/>
    </location>
</feature>
<dbReference type="InterPro" id="IPR004090">
    <property type="entry name" value="Chemotax_Me-accpt_rcpt"/>
</dbReference>
<keyword evidence="2" id="KW-0997">Cell inner membrane</keyword>
<dbReference type="PANTHER" id="PTHR32089:SF112">
    <property type="entry name" value="LYSOZYME-LIKE PROTEIN-RELATED"/>
    <property type="match status" value="1"/>
</dbReference>
<evidence type="ECO:0000256" key="6">
    <source>
        <dbReference type="SAM" id="Phobius"/>
    </source>
</evidence>